<evidence type="ECO:0000313" key="16">
    <source>
        <dbReference type="Proteomes" id="UP000077202"/>
    </source>
</evidence>
<evidence type="ECO:0000256" key="7">
    <source>
        <dbReference type="ARBA" id="ARBA00022832"/>
    </source>
</evidence>
<dbReference type="EC" id="3.1.2.-" evidence="11"/>
<feature type="domain" description="Acyl-ACP thioesterase-like C-terminal" evidence="14">
    <location>
        <begin position="330"/>
        <end position="399"/>
    </location>
</feature>
<keyword evidence="8" id="KW-0809">Transit peptide</keyword>
<name>A0A176VLY6_MARPO</name>
<comment type="similarity">
    <text evidence="2 11">Belongs to the acyl-ACP thioesterase family.</text>
</comment>
<evidence type="ECO:0000259" key="13">
    <source>
        <dbReference type="Pfam" id="PF01643"/>
    </source>
</evidence>
<dbReference type="AlphaFoldDB" id="A0A176VLY6"/>
<evidence type="ECO:0000256" key="3">
    <source>
        <dbReference type="ARBA" id="ARBA00022516"/>
    </source>
</evidence>
<evidence type="ECO:0000256" key="9">
    <source>
        <dbReference type="ARBA" id="ARBA00023098"/>
    </source>
</evidence>
<dbReference type="GO" id="GO:0009507">
    <property type="term" value="C:chloroplast"/>
    <property type="evidence" value="ECO:0007669"/>
    <property type="project" value="UniProtKB-SubCell"/>
</dbReference>
<evidence type="ECO:0000256" key="11">
    <source>
        <dbReference type="RuleBase" id="RU363096"/>
    </source>
</evidence>
<dbReference type="InterPro" id="IPR002864">
    <property type="entry name" value="Acyl-ACP_thioesterase_NHD"/>
</dbReference>
<feature type="region of interest" description="Disordered" evidence="12">
    <location>
        <begin position="7"/>
        <end position="38"/>
    </location>
</feature>
<dbReference type="InterPro" id="IPR045023">
    <property type="entry name" value="FATA/B"/>
</dbReference>
<sequence>MEALRAASAALASTSTRSHHHHHHAGGQIDSISLQSPKSKRVGGPLALLHQHQQHDVCFFGKCRPKQQKLKARFQVRAVAARELVNLNGAASKVNGTKVEGASKLAGVKVEGAKGAALPPIHLEASPALNKVIAAMAAAILEMDKRKKEEEEKNVDTFGRGKLVENDFVYRQTFVIRSYEVGFDRTASIETLTNLFQETALNHVGMSDFVGDGMGTTHAMMRSRLIWVVTRMQIQVERYPVWGDVVEIDTWVAGEGKNGMRRDWLVTDYNTGEILARATSTWVTMNQDTRRMSKMPDDVRAEISPYFLDRWVMKDEPCRRIKKLSDDAPYIRSDLVPRLNDMDMNQHVNNVKYIGWVLESVPQSLSVAHELTSMILEYKRECSPSDIVQSMTSPDQQASPIAASSFRSEEATVKCPLLGNGALDGSPGAVSCSSGALKLATPAADSHSGPLNYTHLLRMQCDGAEIVRGRTVWRLKQRYVQ</sequence>
<keyword evidence="5 11" id="KW-0934">Plastid</keyword>
<evidence type="ECO:0000256" key="1">
    <source>
        <dbReference type="ARBA" id="ARBA00004229"/>
    </source>
</evidence>
<dbReference type="Pfam" id="PF01643">
    <property type="entry name" value="Acyl-ACP_TE"/>
    <property type="match status" value="1"/>
</dbReference>
<accession>A0A176VLY6</accession>
<keyword evidence="16" id="KW-1185">Reference proteome</keyword>
<dbReference type="GO" id="GO:0016297">
    <property type="term" value="F:fatty acyl-[ACP] hydrolase activity"/>
    <property type="evidence" value="ECO:0007669"/>
    <property type="project" value="InterPro"/>
</dbReference>
<protein>
    <recommendedName>
        <fullName evidence="11">Acyl-[acyl-carrier-protein] hydrolase</fullName>
        <ecNumber evidence="11">3.1.2.-</ecNumber>
    </recommendedName>
</protein>
<keyword evidence="9 11" id="KW-0443">Lipid metabolism</keyword>
<keyword evidence="10 11" id="KW-0275">Fatty acid biosynthesis</keyword>
<keyword evidence="4 11" id="KW-0150">Chloroplast</keyword>
<dbReference type="GO" id="GO:0000036">
    <property type="term" value="F:acyl carrier activity"/>
    <property type="evidence" value="ECO:0007669"/>
    <property type="project" value="TreeGrafter"/>
</dbReference>
<evidence type="ECO:0000256" key="2">
    <source>
        <dbReference type="ARBA" id="ARBA00006500"/>
    </source>
</evidence>
<dbReference type="SUPFAM" id="SSF54637">
    <property type="entry name" value="Thioesterase/thiol ester dehydrase-isomerase"/>
    <property type="match status" value="2"/>
</dbReference>
<dbReference type="Pfam" id="PF20791">
    <property type="entry name" value="Acyl-ACP_TE_C"/>
    <property type="match status" value="1"/>
</dbReference>
<dbReference type="EMBL" id="LVLJ01003586">
    <property type="protein sequence ID" value="OAE20776.1"/>
    <property type="molecule type" value="Genomic_DNA"/>
</dbReference>
<dbReference type="Proteomes" id="UP000077202">
    <property type="component" value="Unassembled WGS sequence"/>
</dbReference>
<gene>
    <name evidence="15" type="ORF">AXG93_203s1100</name>
</gene>
<organism evidence="15 16">
    <name type="scientific">Marchantia polymorpha subsp. ruderalis</name>
    <dbReference type="NCBI Taxonomy" id="1480154"/>
    <lineage>
        <taxon>Eukaryota</taxon>
        <taxon>Viridiplantae</taxon>
        <taxon>Streptophyta</taxon>
        <taxon>Embryophyta</taxon>
        <taxon>Marchantiophyta</taxon>
        <taxon>Marchantiopsida</taxon>
        <taxon>Marchantiidae</taxon>
        <taxon>Marchantiales</taxon>
        <taxon>Marchantiaceae</taxon>
        <taxon>Marchantia</taxon>
    </lineage>
</organism>
<keyword evidence="3 11" id="KW-0444">Lipid biosynthesis</keyword>
<evidence type="ECO:0000256" key="8">
    <source>
        <dbReference type="ARBA" id="ARBA00022946"/>
    </source>
</evidence>
<evidence type="ECO:0000256" key="4">
    <source>
        <dbReference type="ARBA" id="ARBA00022528"/>
    </source>
</evidence>
<feature type="domain" description="Acyl-ACP thioesterase N-terminal hotdog" evidence="13">
    <location>
        <begin position="169"/>
        <end position="303"/>
    </location>
</feature>
<comment type="subcellular location">
    <subcellularLocation>
        <location evidence="1 11">Plastid</location>
        <location evidence="1 11">Chloroplast</location>
    </subcellularLocation>
</comment>
<dbReference type="InterPro" id="IPR049427">
    <property type="entry name" value="Acyl-ACP_TE_C"/>
</dbReference>
<dbReference type="CDD" id="cd00586">
    <property type="entry name" value="4HBT"/>
    <property type="match status" value="1"/>
</dbReference>
<evidence type="ECO:0000256" key="5">
    <source>
        <dbReference type="ARBA" id="ARBA00022640"/>
    </source>
</evidence>
<evidence type="ECO:0000256" key="6">
    <source>
        <dbReference type="ARBA" id="ARBA00022801"/>
    </source>
</evidence>
<keyword evidence="6 11" id="KW-0378">Hydrolase</keyword>
<reference evidence="15" key="1">
    <citation type="submission" date="2016-03" db="EMBL/GenBank/DDBJ databases">
        <title>Mechanisms controlling the formation of the plant cell surface in tip-growing cells are functionally conserved among land plants.</title>
        <authorList>
            <person name="Honkanen S."/>
            <person name="Jones V.A."/>
            <person name="Morieri G."/>
            <person name="Champion C."/>
            <person name="Hetherington A.J."/>
            <person name="Kelly S."/>
            <person name="Saint-Marcoux D."/>
            <person name="Proust H."/>
            <person name="Prescott H."/>
            <person name="Dolan L."/>
        </authorList>
    </citation>
    <scope>NUCLEOTIDE SEQUENCE [LARGE SCALE GENOMIC DNA]</scope>
    <source>
        <tissue evidence="15">Whole gametophyte</tissue>
    </source>
</reference>
<comment type="caution">
    <text evidence="15">The sequence shown here is derived from an EMBL/GenBank/DDBJ whole genome shotgun (WGS) entry which is preliminary data.</text>
</comment>
<keyword evidence="7 11" id="KW-0276">Fatty acid metabolism</keyword>
<evidence type="ECO:0000256" key="12">
    <source>
        <dbReference type="SAM" id="MobiDB-lite"/>
    </source>
</evidence>
<evidence type="ECO:0000259" key="14">
    <source>
        <dbReference type="Pfam" id="PF20791"/>
    </source>
</evidence>
<dbReference type="PANTHER" id="PTHR31727">
    <property type="entry name" value="OLEOYL-ACYL CARRIER PROTEIN THIOESTERASE 1, CHLOROPLASTIC"/>
    <property type="match status" value="1"/>
</dbReference>
<dbReference type="PANTHER" id="PTHR31727:SF18">
    <property type="entry name" value="ACYL-[ACYL-CARRIER-PROTEIN] HYDROLASE"/>
    <property type="match status" value="1"/>
</dbReference>
<dbReference type="Gene3D" id="3.10.129.10">
    <property type="entry name" value="Hotdog Thioesterase"/>
    <property type="match status" value="1"/>
</dbReference>
<feature type="compositionally biased region" description="Low complexity" evidence="12">
    <location>
        <begin position="7"/>
        <end position="16"/>
    </location>
</feature>
<evidence type="ECO:0000256" key="10">
    <source>
        <dbReference type="ARBA" id="ARBA00023160"/>
    </source>
</evidence>
<comment type="function">
    <text evidence="11">Plays an essential role in chain termination during de novo fatty acid synthesis.</text>
</comment>
<proteinExistence type="inferred from homology"/>
<evidence type="ECO:0000313" key="15">
    <source>
        <dbReference type="EMBL" id="OAE20776.1"/>
    </source>
</evidence>
<dbReference type="InterPro" id="IPR029069">
    <property type="entry name" value="HotDog_dom_sf"/>
</dbReference>